<dbReference type="EMBL" id="AP026073">
    <property type="protein sequence ID" value="BDM71959.1"/>
    <property type="molecule type" value="Genomic_DNA"/>
</dbReference>
<feature type="region of interest" description="Disordered" evidence="1">
    <location>
        <begin position="1"/>
        <end position="94"/>
    </location>
</feature>
<evidence type="ECO:0000313" key="2">
    <source>
        <dbReference type="EMBL" id="BDM71959.1"/>
    </source>
</evidence>
<reference evidence="2" key="1">
    <citation type="submission" date="2022-06" db="EMBL/GenBank/DDBJ databases">
        <title>Complete genome sequence of Streptomyces nigrescens HEK616.</title>
        <authorList>
            <person name="Asamizu S."/>
            <person name="Onaka H."/>
        </authorList>
    </citation>
    <scope>NUCLEOTIDE SEQUENCE</scope>
    <source>
        <strain evidence="2">HEK616</strain>
    </source>
</reference>
<sequence length="94" mass="9809">MGVHVMPTCAQATDDARPQPAEKLPPTGGAGPEDEVWRAGTAPENTTPAARRNGETTRGGTARYVRGAAKRATARRPAAPQTGTWEAKAKRSGT</sequence>
<dbReference type="Proteomes" id="UP001059597">
    <property type="component" value="Chromosome"/>
</dbReference>
<gene>
    <name evidence="2" type="ORF">HEK616_54460</name>
</gene>
<proteinExistence type="predicted"/>
<evidence type="ECO:0000313" key="3">
    <source>
        <dbReference type="Proteomes" id="UP001059597"/>
    </source>
</evidence>
<keyword evidence="3" id="KW-1185">Reference proteome</keyword>
<name>A0ABM8A000_STRNI</name>
<protein>
    <submittedName>
        <fullName evidence="2">Uncharacterized protein</fullName>
    </submittedName>
</protein>
<evidence type="ECO:0000256" key="1">
    <source>
        <dbReference type="SAM" id="MobiDB-lite"/>
    </source>
</evidence>
<organism evidence="2 3">
    <name type="scientific">Streptomyces nigrescens</name>
    <dbReference type="NCBI Taxonomy" id="1920"/>
    <lineage>
        <taxon>Bacteria</taxon>
        <taxon>Bacillati</taxon>
        <taxon>Actinomycetota</taxon>
        <taxon>Actinomycetes</taxon>
        <taxon>Kitasatosporales</taxon>
        <taxon>Streptomycetaceae</taxon>
        <taxon>Streptomyces</taxon>
    </lineage>
</organism>
<accession>A0ABM8A000</accession>